<name>A0A1W6WZ73_BACTU</name>
<dbReference type="RefSeq" id="WP_000051765.1">
    <property type="nucleotide sequence ID" value="NZ_CP021065.1"/>
</dbReference>
<dbReference type="EMBL" id="CP021065">
    <property type="protein sequence ID" value="ARP61850.1"/>
    <property type="molecule type" value="Genomic_DNA"/>
</dbReference>
<evidence type="ECO:0000313" key="3">
    <source>
        <dbReference type="Proteomes" id="UP000194143"/>
    </source>
</evidence>
<proteinExistence type="predicted"/>
<geneLocation type="plasmid" evidence="2 3">
    <name>poh4</name>
</geneLocation>
<gene>
    <name evidence="2" type="ORF">CAB88_33230</name>
</gene>
<feature type="domain" description="TraC-like" evidence="1">
    <location>
        <begin position="42"/>
        <end position="146"/>
    </location>
</feature>
<evidence type="ECO:0000313" key="2">
    <source>
        <dbReference type="EMBL" id="ARP61850.1"/>
    </source>
</evidence>
<keyword evidence="2" id="KW-0614">Plasmid</keyword>
<dbReference type="InterPro" id="IPR058596">
    <property type="entry name" value="TraC-like_dom"/>
</dbReference>
<accession>A0A1W6WZ73</accession>
<protein>
    <recommendedName>
        <fullName evidence="1">TraC-like domain-containing protein</fullName>
    </recommendedName>
</protein>
<dbReference type="GeneID" id="92800228"/>
<organism evidence="2 3">
    <name type="scientific">Bacillus thuringiensis</name>
    <dbReference type="NCBI Taxonomy" id="1428"/>
    <lineage>
        <taxon>Bacteria</taxon>
        <taxon>Bacillati</taxon>
        <taxon>Bacillota</taxon>
        <taxon>Bacilli</taxon>
        <taxon>Bacillales</taxon>
        <taxon>Bacillaceae</taxon>
        <taxon>Bacillus</taxon>
        <taxon>Bacillus cereus group</taxon>
    </lineage>
</organism>
<sequence>MSLFKSKSKKNLSPEQVATQKNKAVAQQWMPVMDINNELLHLKNGSIVGFIKVQPLNMDLLSKKEQRRKIKSLTEVYNGITRGQQTLTIARPVDLDGYIYRLQEKKANEETPVKRKIIEQDIKRAIMMSSGGEAVERQFYIIISSRNNKDDMDQDQLRRTCNEIAQELKGASLSGQVCDDQMIRDLQFLFGNSAQSSVERAPIDNGPFIQAFYNGNDTVNDEENEGA</sequence>
<dbReference type="AlphaFoldDB" id="A0A1W6WZ73"/>
<dbReference type="Pfam" id="PF26593">
    <property type="entry name" value="TraC-like"/>
    <property type="match status" value="1"/>
</dbReference>
<dbReference type="Proteomes" id="UP000194143">
    <property type="component" value="Plasmid poh4"/>
</dbReference>
<reference evidence="2 3" key="1">
    <citation type="submission" date="2017-04" db="EMBL/GenBank/DDBJ databases">
        <title>Complete Genome Sequence of Bacillus thuringiensis type Strain ATCC 10792.</title>
        <authorList>
            <person name="Oh D.-H."/>
            <person name="Park B.-J."/>
            <person name="Shuai W."/>
            <person name="Chelliah R."/>
        </authorList>
    </citation>
    <scope>NUCLEOTIDE SEQUENCE [LARGE SCALE GENOMIC DNA]</scope>
    <source>
        <strain evidence="2 3">ATCC 10792</strain>
        <plasmid evidence="2 3">poh4</plasmid>
    </source>
</reference>
<keyword evidence="3" id="KW-1185">Reference proteome</keyword>
<evidence type="ECO:0000259" key="1">
    <source>
        <dbReference type="Pfam" id="PF26593"/>
    </source>
</evidence>